<keyword evidence="2" id="KW-1003">Cell membrane</keyword>
<dbReference type="Proteomes" id="UP001148838">
    <property type="component" value="Unassembled WGS sequence"/>
</dbReference>
<dbReference type="SUPFAM" id="SSF53850">
    <property type="entry name" value="Periplasmic binding protein-like II"/>
    <property type="match status" value="1"/>
</dbReference>
<evidence type="ECO:0000256" key="1">
    <source>
        <dbReference type="ARBA" id="ARBA00004651"/>
    </source>
</evidence>
<dbReference type="Gene3D" id="1.10.287.70">
    <property type="match status" value="1"/>
</dbReference>
<keyword evidence="5 8" id="KW-0472">Membrane</keyword>
<protein>
    <submittedName>
        <fullName evidence="9">Uncharacterized protein</fullName>
    </submittedName>
</protein>
<evidence type="ECO:0000313" key="9">
    <source>
        <dbReference type="EMBL" id="KAJ4432543.1"/>
    </source>
</evidence>
<accession>A0ABQ8SEX1</accession>
<reference evidence="9 10" key="1">
    <citation type="journal article" date="2022" name="Allergy">
        <title>Genome assembly and annotation of Periplaneta americana reveal a comprehensive cockroach allergen profile.</title>
        <authorList>
            <person name="Wang L."/>
            <person name="Xiong Q."/>
            <person name="Saelim N."/>
            <person name="Wang L."/>
            <person name="Nong W."/>
            <person name="Wan A.T."/>
            <person name="Shi M."/>
            <person name="Liu X."/>
            <person name="Cao Q."/>
            <person name="Hui J.H.L."/>
            <person name="Sookrung N."/>
            <person name="Leung T.F."/>
            <person name="Tungtrongchitr A."/>
            <person name="Tsui S.K.W."/>
        </authorList>
    </citation>
    <scope>NUCLEOTIDE SEQUENCE [LARGE SCALE GENOMIC DNA]</scope>
    <source>
        <strain evidence="9">PWHHKU_190912</strain>
    </source>
</reference>
<evidence type="ECO:0000313" key="10">
    <source>
        <dbReference type="Proteomes" id="UP001148838"/>
    </source>
</evidence>
<feature type="transmembrane region" description="Helical" evidence="8">
    <location>
        <begin position="517"/>
        <end position="538"/>
    </location>
</feature>
<comment type="subcellular location">
    <subcellularLocation>
        <location evidence="1">Cell membrane</location>
        <topology evidence="1">Multi-pass membrane protein</topology>
    </subcellularLocation>
</comment>
<feature type="transmembrane region" description="Helical" evidence="8">
    <location>
        <begin position="240"/>
        <end position="262"/>
    </location>
</feature>
<organism evidence="9 10">
    <name type="scientific">Periplaneta americana</name>
    <name type="common">American cockroach</name>
    <name type="synonym">Blatta americana</name>
    <dbReference type="NCBI Taxonomy" id="6978"/>
    <lineage>
        <taxon>Eukaryota</taxon>
        <taxon>Metazoa</taxon>
        <taxon>Ecdysozoa</taxon>
        <taxon>Arthropoda</taxon>
        <taxon>Hexapoda</taxon>
        <taxon>Insecta</taxon>
        <taxon>Pterygota</taxon>
        <taxon>Neoptera</taxon>
        <taxon>Polyneoptera</taxon>
        <taxon>Dictyoptera</taxon>
        <taxon>Blattodea</taxon>
        <taxon>Blattoidea</taxon>
        <taxon>Blattidae</taxon>
        <taxon>Blattinae</taxon>
        <taxon>Periplaneta</taxon>
    </lineage>
</organism>
<evidence type="ECO:0000256" key="5">
    <source>
        <dbReference type="ARBA" id="ARBA00023136"/>
    </source>
</evidence>
<feature type="transmembrane region" description="Helical" evidence="8">
    <location>
        <begin position="333"/>
        <end position="350"/>
    </location>
</feature>
<dbReference type="PANTHER" id="PTHR42643">
    <property type="entry name" value="IONOTROPIC RECEPTOR 20A-RELATED"/>
    <property type="match status" value="1"/>
</dbReference>
<gene>
    <name evidence="9" type="ORF">ANN_21166</name>
</gene>
<dbReference type="PANTHER" id="PTHR42643:SF33">
    <property type="entry name" value="GLUTAMATE RECEPTOR 2-LIKE PROTEIN"/>
    <property type="match status" value="1"/>
</dbReference>
<evidence type="ECO:0000256" key="7">
    <source>
        <dbReference type="ARBA" id="ARBA00023180"/>
    </source>
</evidence>
<keyword evidence="6" id="KW-0675">Receptor</keyword>
<evidence type="ECO:0000256" key="8">
    <source>
        <dbReference type="SAM" id="Phobius"/>
    </source>
</evidence>
<dbReference type="EMBL" id="JAJSOF020000029">
    <property type="protein sequence ID" value="KAJ4432543.1"/>
    <property type="molecule type" value="Genomic_DNA"/>
</dbReference>
<sequence length="587" mass="68087">MHRRTDERERNHTRQQPRMHDSAISYPRVIYSPNPGLNFCVKICTLSQISTNTSLTSGRWLTFTDNSLDLIDFFHILYIPADSEFLVAQSSEWGWSRHSQVALTEVFDLSPDLPLQTRVVANWSYALGFSWTICLFMQGEETCRALRSWEPCIHRTEFIEPTFGTYGARNKKGVWNGVIGLIVNEDVDVGLNVLDYDKIRMDAVDYFPPLWNLKKMLHIKDPGYESISGTVLLLLPFSPWMWMAVLGAILTFIFLLPITWYFGGMHRNRQDKERYNLYNSTFYVMGIFCKQSEYASHHASIQRLHNRTVYFEDSKPPYLVGHPVTPDFLSCRAVYVTAYLAAIFLFLAYSDTFITHLTVRRFAMPFTDFQGFLNDGTYRVGMRDGSAHNNYFKTSKDPMMNEVYSKLIPPTKNSSKTSKSGLENVCKEKKYAFLTSHIIYQWLKPKLPCSVVGVQQAYYSKAVSMVINKRSPYKRFFNHHLLEMRRTGLIQHIMENSWPRNKNTIQRDTPPSVSLEMVAIIHAVLAVGILLSFLFLILECYVWERGLKCHVSKPTSQKKRVARDLHNYKRKNPLTKHKNIGLFPYVN</sequence>
<evidence type="ECO:0000256" key="4">
    <source>
        <dbReference type="ARBA" id="ARBA00022989"/>
    </source>
</evidence>
<evidence type="ECO:0000256" key="3">
    <source>
        <dbReference type="ARBA" id="ARBA00022692"/>
    </source>
</evidence>
<dbReference type="Gene3D" id="3.40.190.10">
    <property type="entry name" value="Periplasmic binding protein-like II"/>
    <property type="match status" value="1"/>
</dbReference>
<keyword evidence="7" id="KW-0325">Glycoprotein</keyword>
<comment type="caution">
    <text evidence="9">The sequence shown here is derived from an EMBL/GenBank/DDBJ whole genome shotgun (WGS) entry which is preliminary data.</text>
</comment>
<dbReference type="InterPro" id="IPR052192">
    <property type="entry name" value="Insect_Ionotropic_Sensory_Rcpt"/>
</dbReference>
<name>A0ABQ8SEX1_PERAM</name>
<keyword evidence="4 8" id="KW-1133">Transmembrane helix</keyword>
<evidence type="ECO:0000256" key="2">
    <source>
        <dbReference type="ARBA" id="ARBA00022475"/>
    </source>
</evidence>
<evidence type="ECO:0000256" key="6">
    <source>
        <dbReference type="ARBA" id="ARBA00023170"/>
    </source>
</evidence>
<keyword evidence="3 8" id="KW-0812">Transmembrane</keyword>
<keyword evidence="10" id="KW-1185">Reference proteome</keyword>
<proteinExistence type="predicted"/>